<dbReference type="InterPro" id="IPR003197">
    <property type="entry name" value="QCR7"/>
</dbReference>
<keyword evidence="4 9" id="KW-0679">Respiratory chain</keyword>
<dbReference type="PANTHER" id="PTHR12022:SF0">
    <property type="entry name" value="CYTOCHROME B-C1 COMPLEX SUBUNIT 7"/>
    <property type="match status" value="1"/>
</dbReference>
<evidence type="ECO:0000313" key="11">
    <source>
        <dbReference type="Proteomes" id="UP000070544"/>
    </source>
</evidence>
<evidence type="ECO:0000313" key="10">
    <source>
        <dbReference type="EMBL" id="KXS17323.1"/>
    </source>
</evidence>
<evidence type="ECO:0000256" key="3">
    <source>
        <dbReference type="ARBA" id="ARBA00022448"/>
    </source>
</evidence>
<dbReference type="GO" id="GO:0008121">
    <property type="term" value="F:quinol-cytochrome-c reductase activity"/>
    <property type="evidence" value="ECO:0007669"/>
    <property type="project" value="EnsemblFungi"/>
</dbReference>
<dbReference type="Gene3D" id="1.10.1090.10">
    <property type="entry name" value="Cytochrome b-c1 complex subunit 7"/>
    <property type="match status" value="1"/>
</dbReference>
<comment type="subcellular location">
    <subcellularLocation>
        <location evidence="1">Mitochondrion inner membrane</location>
        <topology evidence="1">Peripheral membrane protein</topology>
        <orientation evidence="1">Matrix side</orientation>
    </subcellularLocation>
</comment>
<evidence type="ECO:0000256" key="7">
    <source>
        <dbReference type="ARBA" id="ARBA00023128"/>
    </source>
</evidence>
<dbReference type="OMA" id="PLAQWYT"/>
<comment type="function">
    <text evidence="9">Component of the ubiquinol-cytochrome c oxidoreductase, a multisubunit transmembrane complex that is part of the mitochondrial electron transport chain which drives oxidative phosphorylation.</text>
</comment>
<organism evidence="10 11">
    <name type="scientific">Gonapodya prolifera (strain JEL478)</name>
    <name type="common">Monoblepharis prolifera</name>
    <dbReference type="NCBI Taxonomy" id="1344416"/>
    <lineage>
        <taxon>Eukaryota</taxon>
        <taxon>Fungi</taxon>
        <taxon>Fungi incertae sedis</taxon>
        <taxon>Chytridiomycota</taxon>
        <taxon>Chytridiomycota incertae sedis</taxon>
        <taxon>Monoblepharidomycetes</taxon>
        <taxon>Monoblepharidales</taxon>
        <taxon>Gonapodyaceae</taxon>
        <taxon>Gonapodya</taxon>
    </lineage>
</organism>
<dbReference type="InterPro" id="IPR036544">
    <property type="entry name" value="QCR7_sf"/>
</dbReference>
<dbReference type="Proteomes" id="UP000070544">
    <property type="component" value="Unassembled WGS sequence"/>
</dbReference>
<keyword evidence="8 9" id="KW-0472">Membrane</keyword>
<proteinExistence type="inferred from homology"/>
<dbReference type="EMBL" id="KQ965747">
    <property type="protein sequence ID" value="KXS17323.1"/>
    <property type="molecule type" value="Genomic_DNA"/>
</dbReference>
<evidence type="ECO:0000256" key="9">
    <source>
        <dbReference type="PIRNR" id="PIRNR000022"/>
    </source>
</evidence>
<dbReference type="PIRSF" id="PIRSF000022">
    <property type="entry name" value="Bc1_14K"/>
    <property type="match status" value="1"/>
</dbReference>
<comment type="similarity">
    <text evidence="2 9">Belongs to the UQCRB/QCR7 family.</text>
</comment>
<accession>A0A139ALF2</accession>
<dbReference type="GO" id="GO:0099617">
    <property type="term" value="C:matrix side of mitochondrial inner membrane"/>
    <property type="evidence" value="ECO:0007669"/>
    <property type="project" value="EnsemblFungi"/>
</dbReference>
<dbReference type="GO" id="GO:0045275">
    <property type="term" value="C:respiratory chain complex III"/>
    <property type="evidence" value="ECO:0007669"/>
    <property type="project" value="EnsemblFungi"/>
</dbReference>
<keyword evidence="3 9" id="KW-0813">Transport</keyword>
<evidence type="ECO:0000256" key="8">
    <source>
        <dbReference type="ARBA" id="ARBA00023136"/>
    </source>
</evidence>
<dbReference type="GO" id="GO:0006122">
    <property type="term" value="P:mitochondrial electron transport, ubiquinol to cytochrome c"/>
    <property type="evidence" value="ECO:0007669"/>
    <property type="project" value="EnsemblFungi"/>
</dbReference>
<dbReference type="OrthoDB" id="425749at2759"/>
<evidence type="ECO:0000256" key="1">
    <source>
        <dbReference type="ARBA" id="ARBA00004443"/>
    </source>
</evidence>
<keyword evidence="11" id="KW-1185">Reference proteome</keyword>
<evidence type="ECO:0000256" key="5">
    <source>
        <dbReference type="ARBA" id="ARBA00022792"/>
    </source>
</evidence>
<protein>
    <recommendedName>
        <fullName evidence="9">Cytochrome b-c1 complex subunit 7</fullName>
    </recommendedName>
</protein>
<dbReference type="GO" id="GO:0034551">
    <property type="term" value="P:mitochondrial respiratory chain complex III assembly"/>
    <property type="evidence" value="ECO:0007669"/>
    <property type="project" value="EnsemblFungi"/>
</dbReference>
<dbReference type="SUPFAM" id="SSF81524">
    <property type="entry name" value="14 kDa protein of cytochrome bc1 complex (Ubiquinol-cytochrome c reductase)"/>
    <property type="match status" value="1"/>
</dbReference>
<reference evidence="10 11" key="1">
    <citation type="journal article" date="2015" name="Genome Biol. Evol.">
        <title>Phylogenomic analyses indicate that early fungi evolved digesting cell walls of algal ancestors of land plants.</title>
        <authorList>
            <person name="Chang Y."/>
            <person name="Wang S."/>
            <person name="Sekimoto S."/>
            <person name="Aerts A.L."/>
            <person name="Choi C."/>
            <person name="Clum A."/>
            <person name="LaButti K.M."/>
            <person name="Lindquist E.A."/>
            <person name="Yee Ngan C."/>
            <person name="Ohm R.A."/>
            <person name="Salamov A.A."/>
            <person name="Grigoriev I.V."/>
            <person name="Spatafora J.W."/>
            <person name="Berbee M.L."/>
        </authorList>
    </citation>
    <scope>NUCLEOTIDE SEQUENCE [LARGE SCALE GENOMIC DNA]</scope>
    <source>
        <strain evidence="10 11">JEL478</strain>
    </source>
</reference>
<keyword evidence="6 9" id="KW-0249">Electron transport</keyword>
<dbReference type="FunFam" id="1.10.1090.10:FF:000001">
    <property type="entry name" value="Cytochrome b-c1 complex subunit 7"/>
    <property type="match status" value="1"/>
</dbReference>
<dbReference type="Pfam" id="PF02271">
    <property type="entry name" value="UCR_14kD"/>
    <property type="match status" value="1"/>
</dbReference>
<dbReference type="AlphaFoldDB" id="A0A139ALF2"/>
<dbReference type="STRING" id="1344416.A0A139ALF2"/>
<evidence type="ECO:0000256" key="4">
    <source>
        <dbReference type="ARBA" id="ARBA00022660"/>
    </source>
</evidence>
<dbReference type="PANTHER" id="PTHR12022">
    <property type="entry name" value="UBIQUINOL-CYTOCHROME C REDUCTASE COMPLEX 14 KD PROTEIN"/>
    <property type="match status" value="1"/>
</dbReference>
<evidence type="ECO:0000256" key="2">
    <source>
        <dbReference type="ARBA" id="ARBA00008554"/>
    </source>
</evidence>
<evidence type="ECO:0000256" key="6">
    <source>
        <dbReference type="ARBA" id="ARBA00022982"/>
    </source>
</evidence>
<name>A0A139ALF2_GONPJ</name>
<sequence length="118" mass="14038">MSFASKLTRPFGEWFSTTSYRRMGLRADDLIPEENQIVLAALNRLPKQEQYDRVWRIKRATQASIQQSELEPEEWTKPHEDIPYLRNIVAQVEKELIERDTYDNLEAVPDRYVKRNKA</sequence>
<keyword evidence="7 9" id="KW-0496">Mitochondrion</keyword>
<keyword evidence="5 9" id="KW-0999">Mitochondrion inner membrane</keyword>
<gene>
    <name evidence="10" type="ORF">M427DRAFT_144334</name>
</gene>